<dbReference type="AlphaFoldDB" id="A0A9P4JWR9"/>
<dbReference type="Proteomes" id="UP000800093">
    <property type="component" value="Unassembled WGS sequence"/>
</dbReference>
<proteinExistence type="predicted"/>
<dbReference type="OrthoDB" id="5421195at2759"/>
<sequence>MRRARFIERERRIAAERILKLRGAARVKIEVLHFPHGPENSRDIDDKHAEKLTTLLKAGNEQDISQFRSRIPAIIDQHQLEDAIAASGISAEQLLDPRNCPELDFPAGFQLECLHGQHRIKAAANIHPGSRWVVDLYLADLNDDLKTALIEEYSFEKQPDDGEIYCKIREYQISRNLYFENRWWARLYAISEHKARNLKQILRYREFMHAFDLQLDIPALKWGMRLSTSHKIFATKCYEENICYLRYIEEVWNKILPNAQARQKLNSADVKALELTAPGACRADREHLYGQLRSGKIFGAYNEQEREAIWAKVLSISSDRLIPSFYSYFEDMNYFQGPVKCVKSLIELSPRDSVSSALLRAFRDGNRRANQYVVQESESRFVLRPGDLSDGEDFALRQIWIIAMRYSEAKLDWKPNKATLCEIAAHAYRLGFKSTPILNLIQGSADRQIALKALLEARTPDRFKYDTSAFEDYVEQMVRFFSTAEALTEEEARNIYEVDNDERPPKRLSSDNISLCPQIRLLYLLG</sequence>
<keyword evidence="2" id="KW-1185">Reference proteome</keyword>
<organism evidence="1 2">
    <name type="scientific">Lojkania enalia</name>
    <dbReference type="NCBI Taxonomy" id="147567"/>
    <lineage>
        <taxon>Eukaryota</taxon>
        <taxon>Fungi</taxon>
        <taxon>Dikarya</taxon>
        <taxon>Ascomycota</taxon>
        <taxon>Pezizomycotina</taxon>
        <taxon>Dothideomycetes</taxon>
        <taxon>Pleosporomycetidae</taxon>
        <taxon>Pleosporales</taxon>
        <taxon>Pleosporales incertae sedis</taxon>
        <taxon>Lojkania</taxon>
    </lineage>
</organism>
<evidence type="ECO:0000313" key="2">
    <source>
        <dbReference type="Proteomes" id="UP000800093"/>
    </source>
</evidence>
<comment type="caution">
    <text evidence="1">The sequence shown here is derived from an EMBL/GenBank/DDBJ whole genome shotgun (WGS) entry which is preliminary data.</text>
</comment>
<dbReference type="EMBL" id="ML986789">
    <property type="protein sequence ID" value="KAF2258053.1"/>
    <property type="molecule type" value="Genomic_DNA"/>
</dbReference>
<gene>
    <name evidence="1" type="ORF">CC78DRAFT_622130</name>
</gene>
<name>A0A9P4JWR9_9PLEO</name>
<reference evidence="2" key="1">
    <citation type="journal article" date="2020" name="Stud. Mycol.">
        <title>101 Dothideomycetes genomes: A test case for predicting lifestyles and emergence of pathogens.</title>
        <authorList>
            <person name="Haridas S."/>
            <person name="Albert R."/>
            <person name="Binder M."/>
            <person name="Bloem J."/>
            <person name="LaButti K."/>
            <person name="Salamov A."/>
            <person name="Andreopoulos B."/>
            <person name="Baker S."/>
            <person name="Barry K."/>
            <person name="Bills G."/>
            <person name="Bluhm B."/>
            <person name="Cannon C."/>
            <person name="Castanera R."/>
            <person name="Culley D."/>
            <person name="Daum C."/>
            <person name="Ezra D."/>
            <person name="Gonzalez J."/>
            <person name="Henrissat B."/>
            <person name="Kuo A."/>
            <person name="Liang C."/>
            <person name="Lipzen A."/>
            <person name="Lutzoni F."/>
            <person name="Magnuson J."/>
            <person name="Mondo S."/>
            <person name="Nolan M."/>
            <person name="Ohm R."/>
            <person name="Pangilinan J."/>
            <person name="Park H.-J."/>
            <person name="Ramirez L."/>
            <person name="Alfaro M."/>
            <person name="Sun H."/>
            <person name="Tritt A."/>
            <person name="Yoshinaga Y."/>
            <person name="Zwiers L.-H."/>
            <person name="Turgeon B."/>
            <person name="Goodwin S."/>
            <person name="Spatafora J."/>
            <person name="Crous P."/>
            <person name="Grigoriev I."/>
        </authorList>
    </citation>
    <scope>NUCLEOTIDE SEQUENCE [LARGE SCALE GENOMIC DNA]</scope>
    <source>
        <strain evidence="2">CBS 304.66</strain>
    </source>
</reference>
<accession>A0A9P4JWR9</accession>
<dbReference type="InterPro" id="IPR022198">
    <property type="entry name" value="DUF3723"/>
</dbReference>
<protein>
    <submittedName>
        <fullName evidence="1">Uncharacterized protein</fullName>
    </submittedName>
</protein>
<evidence type="ECO:0000313" key="1">
    <source>
        <dbReference type="EMBL" id="KAF2258053.1"/>
    </source>
</evidence>
<dbReference type="Pfam" id="PF12520">
    <property type="entry name" value="DUF3723"/>
    <property type="match status" value="1"/>
</dbReference>